<gene>
    <name evidence="2" type="ORF">EJN90_01990</name>
</gene>
<dbReference type="KEGG" id="jeh:EJN90_01990"/>
<dbReference type="Proteomes" id="UP000273326">
    <property type="component" value="Chromosome"/>
</dbReference>
<evidence type="ECO:0000256" key="1">
    <source>
        <dbReference type="SAM" id="Phobius"/>
    </source>
</evidence>
<proteinExistence type="predicted"/>
<keyword evidence="1" id="KW-0812">Transmembrane</keyword>
<feature type="transmembrane region" description="Helical" evidence="1">
    <location>
        <begin position="173"/>
        <end position="191"/>
    </location>
</feature>
<feature type="transmembrane region" description="Helical" evidence="1">
    <location>
        <begin position="55"/>
        <end position="77"/>
    </location>
</feature>
<feature type="transmembrane region" description="Helical" evidence="1">
    <location>
        <begin position="103"/>
        <end position="122"/>
    </location>
</feature>
<organism evidence="2 3">
    <name type="scientific">Jeotgalibaca ciconiae</name>
    <dbReference type="NCBI Taxonomy" id="2496265"/>
    <lineage>
        <taxon>Bacteria</taxon>
        <taxon>Bacillati</taxon>
        <taxon>Bacillota</taxon>
        <taxon>Bacilli</taxon>
        <taxon>Lactobacillales</taxon>
        <taxon>Carnobacteriaceae</taxon>
        <taxon>Jeotgalibaca</taxon>
    </lineage>
</organism>
<feature type="transmembrane region" description="Helical" evidence="1">
    <location>
        <begin position="128"/>
        <end position="152"/>
    </location>
</feature>
<accession>A0A3Q9BJ34</accession>
<dbReference type="OrthoDB" id="2165360at2"/>
<reference evidence="3" key="1">
    <citation type="submission" date="2018-12" db="EMBL/GenBank/DDBJ databases">
        <title>Complete genome sequencing of Jeotgalibaca sp. H21T32.</title>
        <authorList>
            <person name="Bae J.-W."/>
            <person name="Lee S.-Y."/>
        </authorList>
    </citation>
    <scope>NUCLEOTIDE SEQUENCE [LARGE SCALE GENOMIC DNA]</scope>
    <source>
        <strain evidence="3">H21T32</strain>
    </source>
</reference>
<dbReference type="AlphaFoldDB" id="A0A3Q9BJ34"/>
<keyword evidence="1" id="KW-1133">Transmembrane helix</keyword>
<evidence type="ECO:0000313" key="3">
    <source>
        <dbReference type="Proteomes" id="UP000273326"/>
    </source>
</evidence>
<evidence type="ECO:0000313" key="2">
    <source>
        <dbReference type="EMBL" id="AZP03540.1"/>
    </source>
</evidence>
<sequence>MGEEQKQEFGSGKLYKITQNIYWFFGINIIFLLSNSLFFIFILFLEKSFSNISLYLLSIIPSGPALAAIIGSTFKIIEIDDFSTPIKDFVTYYKKNFFDSLKIWIPFLFILLILFTDVFYFYESGSSLGFFFFLFLTILVILYMIPTFMINIKFKFKIKDLLKLGAFYSLTKIKITFGNLATLFTLFVLVFYISELILLFICSLLVYFLVNYNYSIIKEIREKYTLG</sequence>
<dbReference type="RefSeq" id="WP_126108631.1">
    <property type="nucleotide sequence ID" value="NZ_CP034465.1"/>
</dbReference>
<dbReference type="InterPro" id="IPR006938">
    <property type="entry name" value="DUF624"/>
</dbReference>
<feature type="transmembrane region" description="Helical" evidence="1">
    <location>
        <begin position="197"/>
        <end position="214"/>
    </location>
</feature>
<dbReference type="EMBL" id="CP034465">
    <property type="protein sequence ID" value="AZP03540.1"/>
    <property type="molecule type" value="Genomic_DNA"/>
</dbReference>
<dbReference type="Pfam" id="PF04854">
    <property type="entry name" value="DUF624"/>
    <property type="match status" value="1"/>
</dbReference>
<feature type="transmembrane region" description="Helical" evidence="1">
    <location>
        <begin position="21"/>
        <end position="43"/>
    </location>
</feature>
<keyword evidence="1" id="KW-0472">Membrane</keyword>
<protein>
    <submittedName>
        <fullName evidence="2">DUF624 domain-containing protein</fullName>
    </submittedName>
</protein>
<name>A0A3Q9BJ34_9LACT</name>
<keyword evidence="3" id="KW-1185">Reference proteome</keyword>